<evidence type="ECO:0000256" key="1">
    <source>
        <dbReference type="SAM" id="Phobius"/>
    </source>
</evidence>
<organism evidence="3 4">
    <name type="scientific">Paratrimastix pyriformis</name>
    <dbReference type="NCBI Taxonomy" id="342808"/>
    <lineage>
        <taxon>Eukaryota</taxon>
        <taxon>Metamonada</taxon>
        <taxon>Preaxostyla</taxon>
        <taxon>Paratrimastigidae</taxon>
        <taxon>Paratrimastix</taxon>
    </lineage>
</organism>
<accession>A0ABQ8UK53</accession>
<proteinExistence type="predicted"/>
<gene>
    <name evidence="3" type="ORF">PAPYR_6507</name>
</gene>
<name>A0ABQ8UK53_9EUKA</name>
<reference evidence="3" key="1">
    <citation type="journal article" date="2022" name="bioRxiv">
        <title>Genomics of Preaxostyla Flagellates Illuminates Evolutionary Transitions and the Path Towards Mitochondrial Loss.</title>
        <authorList>
            <person name="Novak L.V.F."/>
            <person name="Treitli S.C."/>
            <person name="Pyrih J."/>
            <person name="Halakuc P."/>
            <person name="Pipaliya S.V."/>
            <person name="Vacek V."/>
            <person name="Brzon O."/>
            <person name="Soukal P."/>
            <person name="Eme L."/>
            <person name="Dacks J.B."/>
            <person name="Karnkowska A."/>
            <person name="Elias M."/>
            <person name="Hampl V."/>
        </authorList>
    </citation>
    <scope>NUCLEOTIDE SEQUENCE</scope>
    <source>
        <strain evidence="3">RCP-MX</strain>
    </source>
</reference>
<evidence type="ECO:0000256" key="2">
    <source>
        <dbReference type="SAM" id="SignalP"/>
    </source>
</evidence>
<dbReference type="Proteomes" id="UP001141327">
    <property type="component" value="Unassembled WGS sequence"/>
</dbReference>
<feature type="transmembrane region" description="Helical" evidence="1">
    <location>
        <begin position="141"/>
        <end position="164"/>
    </location>
</feature>
<feature type="transmembrane region" description="Helical" evidence="1">
    <location>
        <begin position="100"/>
        <end position="129"/>
    </location>
</feature>
<keyword evidence="4" id="KW-1185">Reference proteome</keyword>
<feature type="signal peptide" evidence="2">
    <location>
        <begin position="1"/>
        <end position="18"/>
    </location>
</feature>
<protein>
    <submittedName>
        <fullName evidence="3">Uncharacterized protein</fullName>
    </submittedName>
</protein>
<comment type="caution">
    <text evidence="3">The sequence shown here is derived from an EMBL/GenBank/DDBJ whole genome shotgun (WGS) entry which is preliminary data.</text>
</comment>
<evidence type="ECO:0000313" key="4">
    <source>
        <dbReference type="Proteomes" id="UP001141327"/>
    </source>
</evidence>
<sequence>MNRLILCALFLLAIPALAEDDPATMSWLDLNNPTPDPVSCSSGSDNCGFGICQNGHCLCQNGYVTYPRNAAQAARSGKPIATIGCMYPTRSRLLAFLLEFFFSFGVGYAIMGWWGLFAGQLALTLYSVFGSCLVPCAKNNAGCAIIIGGSLAIASLGLFAWWVVSLVQIGGGMIPCADGAPISSW</sequence>
<dbReference type="EMBL" id="JAPMOS010000038">
    <property type="protein sequence ID" value="KAJ4457835.1"/>
    <property type="molecule type" value="Genomic_DNA"/>
</dbReference>
<keyword evidence="1" id="KW-0472">Membrane</keyword>
<evidence type="ECO:0000313" key="3">
    <source>
        <dbReference type="EMBL" id="KAJ4457835.1"/>
    </source>
</evidence>
<keyword evidence="2" id="KW-0732">Signal</keyword>
<keyword evidence="1" id="KW-0812">Transmembrane</keyword>
<keyword evidence="1" id="KW-1133">Transmembrane helix</keyword>
<feature type="chain" id="PRO_5046222039" evidence="2">
    <location>
        <begin position="19"/>
        <end position="185"/>
    </location>
</feature>